<dbReference type="InterPro" id="IPR013525">
    <property type="entry name" value="ABC2_TM"/>
</dbReference>
<dbReference type="Pfam" id="PF01061">
    <property type="entry name" value="ABC2_membrane"/>
    <property type="match status" value="1"/>
</dbReference>
<comment type="subcellular location">
    <subcellularLocation>
        <location evidence="1">Membrane</location>
        <topology evidence="1">Multi-pass membrane protein</topology>
    </subcellularLocation>
</comment>
<name>A0A0B2VEW4_TOXCA</name>
<keyword evidence="10" id="KW-0067">ATP-binding</keyword>
<feature type="transmembrane region" description="Helical" evidence="8">
    <location>
        <begin position="699"/>
        <end position="720"/>
    </location>
</feature>
<dbReference type="GO" id="GO:0016887">
    <property type="term" value="F:ATP hydrolysis activity"/>
    <property type="evidence" value="ECO:0007669"/>
    <property type="project" value="InterPro"/>
</dbReference>
<dbReference type="GO" id="GO:0140359">
    <property type="term" value="F:ABC-type transporter activity"/>
    <property type="evidence" value="ECO:0007669"/>
    <property type="project" value="InterPro"/>
</dbReference>
<evidence type="ECO:0000256" key="7">
    <source>
        <dbReference type="SAM" id="MobiDB-lite"/>
    </source>
</evidence>
<dbReference type="InterPro" id="IPR027417">
    <property type="entry name" value="P-loop_NTPase"/>
</dbReference>
<dbReference type="OMA" id="TYEVFTM"/>
<dbReference type="OrthoDB" id="66620at2759"/>
<evidence type="ECO:0000256" key="1">
    <source>
        <dbReference type="ARBA" id="ARBA00004141"/>
    </source>
</evidence>
<keyword evidence="4 8" id="KW-0812">Transmembrane</keyword>
<feature type="transmembrane region" description="Helical" evidence="8">
    <location>
        <begin position="528"/>
        <end position="547"/>
    </location>
</feature>
<organism evidence="10 11">
    <name type="scientific">Toxocara canis</name>
    <name type="common">Canine roundworm</name>
    <dbReference type="NCBI Taxonomy" id="6265"/>
    <lineage>
        <taxon>Eukaryota</taxon>
        <taxon>Metazoa</taxon>
        <taxon>Ecdysozoa</taxon>
        <taxon>Nematoda</taxon>
        <taxon>Chromadorea</taxon>
        <taxon>Rhabditida</taxon>
        <taxon>Spirurina</taxon>
        <taxon>Ascaridomorpha</taxon>
        <taxon>Ascaridoidea</taxon>
        <taxon>Toxocaridae</taxon>
        <taxon>Toxocara</taxon>
    </lineage>
</organism>
<evidence type="ECO:0000256" key="3">
    <source>
        <dbReference type="ARBA" id="ARBA00022448"/>
    </source>
</evidence>
<dbReference type="SUPFAM" id="SSF52540">
    <property type="entry name" value="P-loop containing nucleoside triphosphate hydrolases"/>
    <property type="match status" value="1"/>
</dbReference>
<dbReference type="GO" id="GO:0005886">
    <property type="term" value="C:plasma membrane"/>
    <property type="evidence" value="ECO:0007669"/>
    <property type="project" value="TreeGrafter"/>
</dbReference>
<dbReference type="AlphaFoldDB" id="A0A0B2VEW4"/>
<evidence type="ECO:0000313" key="11">
    <source>
        <dbReference type="Proteomes" id="UP000031036"/>
    </source>
</evidence>
<feature type="transmembrane region" description="Helical" evidence="8">
    <location>
        <begin position="670"/>
        <end position="687"/>
    </location>
</feature>
<dbReference type="PANTHER" id="PTHR48041">
    <property type="entry name" value="ABC TRANSPORTER G FAMILY MEMBER 28"/>
    <property type="match status" value="1"/>
</dbReference>
<evidence type="ECO:0000256" key="5">
    <source>
        <dbReference type="ARBA" id="ARBA00022989"/>
    </source>
</evidence>
<feature type="transmembrane region" description="Helical" evidence="8">
    <location>
        <begin position="559"/>
        <end position="576"/>
    </location>
</feature>
<reference evidence="10 11" key="1">
    <citation type="submission" date="2014-11" db="EMBL/GenBank/DDBJ databases">
        <title>Genetic blueprint of the zoonotic pathogen Toxocara canis.</title>
        <authorList>
            <person name="Zhu X.-Q."/>
            <person name="Korhonen P.K."/>
            <person name="Cai H."/>
            <person name="Young N.D."/>
            <person name="Nejsum P."/>
            <person name="von Samson-Himmelstjerna G."/>
            <person name="Boag P.R."/>
            <person name="Tan P."/>
            <person name="Li Q."/>
            <person name="Min J."/>
            <person name="Yang Y."/>
            <person name="Wang X."/>
            <person name="Fang X."/>
            <person name="Hall R.S."/>
            <person name="Hofmann A."/>
            <person name="Sternberg P.W."/>
            <person name="Jex A.R."/>
            <person name="Gasser R.B."/>
        </authorList>
    </citation>
    <scope>NUCLEOTIDE SEQUENCE [LARGE SCALE GENOMIC DNA]</scope>
    <source>
        <strain evidence="10">PN_DK_2014</strain>
    </source>
</reference>
<feature type="domain" description="ABC transporter" evidence="9">
    <location>
        <begin position="224"/>
        <end position="472"/>
    </location>
</feature>
<dbReference type="Gene3D" id="3.40.50.300">
    <property type="entry name" value="P-loop containing nucleotide triphosphate hydrolases"/>
    <property type="match status" value="1"/>
</dbReference>
<feature type="region of interest" description="Disordered" evidence="7">
    <location>
        <begin position="120"/>
        <end position="139"/>
    </location>
</feature>
<evidence type="ECO:0000256" key="2">
    <source>
        <dbReference type="ARBA" id="ARBA00005814"/>
    </source>
</evidence>
<accession>A0A0B2VEW4</accession>
<keyword evidence="3" id="KW-0813">Transport</keyword>
<evidence type="ECO:0000256" key="4">
    <source>
        <dbReference type="ARBA" id="ARBA00022692"/>
    </source>
</evidence>
<feature type="transmembrane region" description="Helical" evidence="8">
    <location>
        <begin position="588"/>
        <end position="607"/>
    </location>
</feature>
<proteinExistence type="inferred from homology"/>
<keyword evidence="11" id="KW-1185">Reference proteome</keyword>
<dbReference type="GO" id="GO:0005524">
    <property type="term" value="F:ATP binding"/>
    <property type="evidence" value="ECO:0007669"/>
    <property type="project" value="UniProtKB-KW"/>
</dbReference>
<comment type="similarity">
    <text evidence="2">Belongs to the ABC transporter superfamily. ABCG family. Eye pigment precursor importer (TC 3.A.1.204) subfamily.</text>
</comment>
<dbReference type="InterPro" id="IPR043926">
    <property type="entry name" value="ABCG_dom"/>
</dbReference>
<dbReference type="Proteomes" id="UP000031036">
    <property type="component" value="Unassembled WGS sequence"/>
</dbReference>
<evidence type="ECO:0000256" key="6">
    <source>
        <dbReference type="ARBA" id="ARBA00023136"/>
    </source>
</evidence>
<dbReference type="STRING" id="6265.A0A0B2VEW4"/>
<evidence type="ECO:0000259" key="9">
    <source>
        <dbReference type="PROSITE" id="PS50893"/>
    </source>
</evidence>
<evidence type="ECO:0000256" key="8">
    <source>
        <dbReference type="SAM" id="Phobius"/>
    </source>
</evidence>
<feature type="transmembrane region" description="Helical" evidence="8">
    <location>
        <begin position="628"/>
        <end position="650"/>
    </location>
</feature>
<feature type="transmembrane region" description="Helical" evidence="8">
    <location>
        <begin position="828"/>
        <end position="847"/>
    </location>
</feature>
<sequence>MRCGGEMVSRAVRHSKDDLHEWSIYRQNLTSSIANALICPPGTIDNKVRALPYGDFHMNEEAIEGVIRAGRMEDNQLSQKADTYLKFGLPRVAIHEQSGDYTLQRPIAFRRSERMFEERKTRSEWDLPGHHKSGGTNGTIDQECATLRDGQTSMLSSPVAHYAESDIFPSLGGNRPNSFFQSDRHHAHYFSQIDLFQQPSGFNYLRYAKAEELRHDDISNKPYVRISNLTFATDHRSAFDRAMLRSANFERTLNDISFQLSGGEVVALLYTTESEMRTLLHVLAQKNIPNGKLEGTFEINGNQLTTIQFGERVALIDADELFTLLTVKETLQVSSAIVKPATDAFKIDCMIDQMIQTLALSPYRNLLCEDLGKTEKQRLKIAEQILKDADILLCDNITKDMDLYDTAFVIDYLRDWAVKLNRIVVMAVSPPSIEILTMFHKTLLLASGQIVYCGRSSEMIGYFESVNFPCPMFKNPCDYYVDLVTHDHLTPDASTESTQRIKHLADLWRHNARTAEQLTVTGPLSPELRYANCFVVALVIYTRFFHILINKPMEYLKEILFALVTSIIMGTIFFEIPADRRASINDRFGFIFSILTIFLLPNLLINIDKVCKDRLFLHNDLRSRYYGPACYLLVKIIFDLPIAISSYIVYAVPAYLLTDLPSNTRFWPSLFAFMIIVSLYSILWRYISWILAFVFSSRMMAALGAVALMCCCAFGSGLLVHCDDLLPAASHIQMTNPTRWAAQIMAENEFLRKAPLIEKVAELISAGHERNTTELIIGCERKKILATKIKEVPIYTVLQCSKIRGSQALYFSGFRVDNVDPNVRFVSLVQHFCIYYAIVFIVLLLTVRINHKPISVNDV</sequence>
<dbReference type="InterPro" id="IPR050352">
    <property type="entry name" value="ABCG_transporters"/>
</dbReference>
<gene>
    <name evidence="10" type="primary">Abcg8</name>
    <name evidence="10" type="ORF">Tcan_17276</name>
</gene>
<keyword evidence="6 8" id="KW-0472">Membrane</keyword>
<protein>
    <submittedName>
        <fullName evidence="10">ATP-binding cassette sub-family G member 8</fullName>
    </submittedName>
</protein>
<dbReference type="PROSITE" id="PS50893">
    <property type="entry name" value="ABC_TRANSPORTER_2"/>
    <property type="match status" value="1"/>
</dbReference>
<comment type="caution">
    <text evidence="10">The sequence shown here is derived from an EMBL/GenBank/DDBJ whole genome shotgun (WGS) entry which is preliminary data.</text>
</comment>
<dbReference type="Pfam" id="PF00005">
    <property type="entry name" value="ABC_tran"/>
    <property type="match status" value="1"/>
</dbReference>
<evidence type="ECO:0000313" key="10">
    <source>
        <dbReference type="EMBL" id="KHN79550.1"/>
    </source>
</evidence>
<keyword evidence="10" id="KW-0547">Nucleotide-binding</keyword>
<dbReference type="PANTHER" id="PTHR48041:SF89">
    <property type="entry name" value="FI03229P"/>
    <property type="match status" value="1"/>
</dbReference>
<dbReference type="Pfam" id="PF19055">
    <property type="entry name" value="ABC2_membrane_7"/>
    <property type="match status" value="1"/>
</dbReference>
<keyword evidence="5 8" id="KW-1133">Transmembrane helix</keyword>
<dbReference type="InterPro" id="IPR003439">
    <property type="entry name" value="ABC_transporter-like_ATP-bd"/>
</dbReference>
<dbReference type="EMBL" id="JPKZ01001897">
    <property type="protein sequence ID" value="KHN79550.1"/>
    <property type="molecule type" value="Genomic_DNA"/>
</dbReference>
<feature type="compositionally biased region" description="Basic and acidic residues" evidence="7">
    <location>
        <begin position="120"/>
        <end position="129"/>
    </location>
</feature>